<dbReference type="GO" id="GO:0003677">
    <property type="term" value="F:DNA binding"/>
    <property type="evidence" value="ECO:0007669"/>
    <property type="project" value="InterPro"/>
</dbReference>
<proteinExistence type="predicted"/>
<sequence length="253" mass="28290">MFGANLRQLSQTAVSISALCRELGVNRTQYNRYLAGESFPRPDVLHRICSYFGVDARILLEPVDEITQKPAAAALNPAVADYFDGALRPVSEEILPSGFYRFSRRSFSDERRFVQGVTYTFRTDGGTVVRGFEAKAAMAAQGLPATATMREFRGAVLPQEDGLGILISRRGTVSNTFTYLTRVPTFENNYWTGYVARSVREGIAGRRVERMVYEYLGRDLLRVLPVARASGLVSEEDLLPYHRTLLKIGEPFS</sequence>
<evidence type="ECO:0000313" key="3">
    <source>
        <dbReference type="Proteomes" id="UP000675940"/>
    </source>
</evidence>
<dbReference type="Gene3D" id="1.10.260.40">
    <property type="entry name" value="lambda repressor-like DNA-binding domains"/>
    <property type="match status" value="1"/>
</dbReference>
<reference evidence="2" key="1">
    <citation type="submission" date="2021-03" db="EMBL/GenBank/DDBJ databases">
        <title>Sagittula salina sp. nov. strain M10.9X isolated from the marine waste.</title>
        <authorList>
            <person name="Satari L."/>
            <person name="Molina-Menor E."/>
            <person name="Vidal-Verdu A."/>
            <person name="Pascual J."/>
            <person name="Pereto J."/>
            <person name="Porcar M."/>
        </authorList>
    </citation>
    <scope>NUCLEOTIDE SEQUENCE</scope>
    <source>
        <strain evidence="2">M10.9X</strain>
    </source>
</reference>
<dbReference type="AlphaFoldDB" id="A0A940MJB9"/>
<dbReference type="PROSITE" id="PS50943">
    <property type="entry name" value="HTH_CROC1"/>
    <property type="match status" value="1"/>
</dbReference>
<dbReference type="Pfam" id="PF13560">
    <property type="entry name" value="HTH_31"/>
    <property type="match status" value="1"/>
</dbReference>
<accession>A0A940MJB9</accession>
<protein>
    <submittedName>
        <fullName evidence="2">Helix-turn-helix transcriptional regulator</fullName>
    </submittedName>
</protein>
<dbReference type="CDD" id="cd00093">
    <property type="entry name" value="HTH_XRE"/>
    <property type="match status" value="1"/>
</dbReference>
<gene>
    <name evidence="2" type="ORF">J5474_10125</name>
</gene>
<dbReference type="EMBL" id="JAGISH010000005">
    <property type="protein sequence ID" value="MBP0482845.1"/>
    <property type="molecule type" value="Genomic_DNA"/>
</dbReference>
<comment type="caution">
    <text evidence="2">The sequence shown here is derived from an EMBL/GenBank/DDBJ whole genome shotgun (WGS) entry which is preliminary data.</text>
</comment>
<dbReference type="Proteomes" id="UP000675940">
    <property type="component" value="Unassembled WGS sequence"/>
</dbReference>
<keyword evidence="3" id="KW-1185">Reference proteome</keyword>
<feature type="domain" description="HTH cro/C1-type" evidence="1">
    <location>
        <begin position="15"/>
        <end position="59"/>
    </location>
</feature>
<dbReference type="InterPro" id="IPR001387">
    <property type="entry name" value="Cro/C1-type_HTH"/>
</dbReference>
<evidence type="ECO:0000313" key="2">
    <source>
        <dbReference type="EMBL" id="MBP0482845.1"/>
    </source>
</evidence>
<dbReference type="SUPFAM" id="SSF47413">
    <property type="entry name" value="lambda repressor-like DNA-binding domains"/>
    <property type="match status" value="1"/>
</dbReference>
<name>A0A940MJB9_9RHOB</name>
<dbReference type="RefSeq" id="WP_209360796.1">
    <property type="nucleotide sequence ID" value="NZ_JAGISH010000005.1"/>
</dbReference>
<dbReference type="SMART" id="SM00530">
    <property type="entry name" value="HTH_XRE"/>
    <property type="match status" value="1"/>
</dbReference>
<evidence type="ECO:0000259" key="1">
    <source>
        <dbReference type="PROSITE" id="PS50943"/>
    </source>
</evidence>
<dbReference type="InterPro" id="IPR010982">
    <property type="entry name" value="Lambda_DNA-bd_dom_sf"/>
</dbReference>
<organism evidence="2 3">
    <name type="scientific">Sagittula salina</name>
    <dbReference type="NCBI Taxonomy" id="2820268"/>
    <lineage>
        <taxon>Bacteria</taxon>
        <taxon>Pseudomonadati</taxon>
        <taxon>Pseudomonadota</taxon>
        <taxon>Alphaproteobacteria</taxon>
        <taxon>Rhodobacterales</taxon>
        <taxon>Roseobacteraceae</taxon>
        <taxon>Sagittula</taxon>
    </lineage>
</organism>